<keyword evidence="8" id="KW-1185">Reference proteome</keyword>
<sequence length="351" mass="39061">MPAPYRKYFLNRLTNSVLIRFLLLFASSWATLQVFAYFQGILLIFIFAAILAFLLNYPTQWLKRFLPHGVAATVVFMVGLLLLFGLLITILFAVLSQGQELVNSVTEFLNAMEQLSRQAEQMLAARDVQIDFGAIEAKFRDQVIESIGSSVGVIQGIVNNLIDLILVAVVSFFMLLDGGRIWKWLLRGLPKASRTRFTLAMKRNFLGFFWGRFLLALFFAVSSFFVFLSLSVPVPLILAVVAGIFDMIPGIGATIGIGLISLILLPQGLWRAMQVLIACIVLQQIEENILMPRVMQNSLQMNPVVLFFALLIGSRLAGLVGLFLSIPIAGVLLSLMDNDTEEDDNEFSKVS</sequence>
<dbReference type="AlphaFoldDB" id="B0C3C9"/>
<dbReference type="Proteomes" id="UP000000268">
    <property type="component" value="Chromosome"/>
</dbReference>
<dbReference type="eggNOG" id="COG0628">
    <property type="taxonomic scope" value="Bacteria"/>
</dbReference>
<protein>
    <submittedName>
        <fullName evidence="7">Conserved membrane protein</fullName>
    </submittedName>
</protein>
<dbReference type="RefSeq" id="WP_012164018.1">
    <property type="nucleotide sequence ID" value="NC_009925.1"/>
</dbReference>
<dbReference type="InterPro" id="IPR002549">
    <property type="entry name" value="AI-2E-like"/>
</dbReference>
<dbReference type="PANTHER" id="PTHR21716">
    <property type="entry name" value="TRANSMEMBRANE PROTEIN"/>
    <property type="match status" value="1"/>
</dbReference>
<feature type="transmembrane region" description="Helical" evidence="6">
    <location>
        <begin position="12"/>
        <end position="30"/>
    </location>
</feature>
<dbReference type="GO" id="GO:0055085">
    <property type="term" value="P:transmembrane transport"/>
    <property type="evidence" value="ECO:0007669"/>
    <property type="project" value="TreeGrafter"/>
</dbReference>
<accession>B0C3C9</accession>
<name>B0C3C9_ACAM1</name>
<dbReference type="OrthoDB" id="505911at2"/>
<evidence type="ECO:0000256" key="3">
    <source>
        <dbReference type="ARBA" id="ARBA00022692"/>
    </source>
</evidence>
<dbReference type="STRING" id="329726.AM1_3638"/>
<comment type="similarity">
    <text evidence="2">Belongs to the autoinducer-2 exporter (AI-2E) (TC 2.A.86) family.</text>
</comment>
<evidence type="ECO:0000256" key="2">
    <source>
        <dbReference type="ARBA" id="ARBA00009773"/>
    </source>
</evidence>
<dbReference type="GO" id="GO:0016020">
    <property type="term" value="C:membrane"/>
    <property type="evidence" value="ECO:0007669"/>
    <property type="project" value="UniProtKB-SubCell"/>
</dbReference>
<evidence type="ECO:0000313" key="8">
    <source>
        <dbReference type="Proteomes" id="UP000000268"/>
    </source>
</evidence>
<dbReference type="EMBL" id="CP000828">
    <property type="protein sequence ID" value="ABW28628.1"/>
    <property type="molecule type" value="Genomic_DNA"/>
</dbReference>
<keyword evidence="3 6" id="KW-0812">Transmembrane</keyword>
<proteinExistence type="inferred from homology"/>
<feature type="transmembrane region" description="Helical" evidence="6">
    <location>
        <begin position="69"/>
        <end position="95"/>
    </location>
</feature>
<organism evidence="7 8">
    <name type="scientific">Acaryochloris marina (strain MBIC 11017)</name>
    <dbReference type="NCBI Taxonomy" id="329726"/>
    <lineage>
        <taxon>Bacteria</taxon>
        <taxon>Bacillati</taxon>
        <taxon>Cyanobacteriota</taxon>
        <taxon>Cyanophyceae</taxon>
        <taxon>Acaryochloridales</taxon>
        <taxon>Acaryochloridaceae</taxon>
        <taxon>Acaryochloris</taxon>
    </lineage>
</organism>
<evidence type="ECO:0000256" key="4">
    <source>
        <dbReference type="ARBA" id="ARBA00022989"/>
    </source>
</evidence>
<dbReference type="PANTHER" id="PTHR21716:SF66">
    <property type="entry name" value="TRANSPORT PROTEIN SLL0063-RELATED"/>
    <property type="match status" value="1"/>
</dbReference>
<feature type="transmembrane region" description="Helical" evidence="6">
    <location>
        <begin position="164"/>
        <end position="185"/>
    </location>
</feature>
<evidence type="ECO:0000313" key="7">
    <source>
        <dbReference type="EMBL" id="ABW28628.1"/>
    </source>
</evidence>
<evidence type="ECO:0000256" key="1">
    <source>
        <dbReference type="ARBA" id="ARBA00004141"/>
    </source>
</evidence>
<keyword evidence="4 6" id="KW-1133">Transmembrane helix</keyword>
<evidence type="ECO:0000256" key="5">
    <source>
        <dbReference type="ARBA" id="ARBA00023136"/>
    </source>
</evidence>
<feature type="transmembrane region" description="Helical" evidence="6">
    <location>
        <begin position="205"/>
        <end position="230"/>
    </location>
</feature>
<comment type="subcellular location">
    <subcellularLocation>
        <location evidence="1">Membrane</location>
        <topology evidence="1">Multi-pass membrane protein</topology>
    </subcellularLocation>
</comment>
<evidence type="ECO:0000256" key="6">
    <source>
        <dbReference type="SAM" id="Phobius"/>
    </source>
</evidence>
<reference evidence="7 8" key="1">
    <citation type="journal article" date="2008" name="Proc. Natl. Acad. Sci. U.S.A.">
        <title>Niche adaptation and genome expansion in the chlorophyll d-producing cyanobacterium Acaryochloris marina.</title>
        <authorList>
            <person name="Swingley W.D."/>
            <person name="Chen M."/>
            <person name="Cheung P.C."/>
            <person name="Conrad A.L."/>
            <person name="Dejesa L.C."/>
            <person name="Hao J."/>
            <person name="Honchak B.M."/>
            <person name="Karbach L.E."/>
            <person name="Kurdoglu A."/>
            <person name="Lahiri S."/>
            <person name="Mastrian S.D."/>
            <person name="Miyashita H."/>
            <person name="Page L."/>
            <person name="Ramakrishna P."/>
            <person name="Satoh S."/>
            <person name="Sattley W.M."/>
            <person name="Shimada Y."/>
            <person name="Taylor H.L."/>
            <person name="Tomo T."/>
            <person name="Tsuchiya T."/>
            <person name="Wang Z.T."/>
            <person name="Raymond J."/>
            <person name="Mimuro M."/>
            <person name="Blankenship R.E."/>
            <person name="Touchman J.W."/>
        </authorList>
    </citation>
    <scope>NUCLEOTIDE SEQUENCE [LARGE SCALE GENOMIC DNA]</scope>
    <source>
        <strain evidence="8">MBIC 11017</strain>
    </source>
</reference>
<dbReference type="HOGENOM" id="CLU_031275_8_1_3"/>
<feature type="transmembrane region" description="Helical" evidence="6">
    <location>
        <begin position="36"/>
        <end position="57"/>
    </location>
</feature>
<dbReference type="Pfam" id="PF01594">
    <property type="entry name" value="AI-2E_transport"/>
    <property type="match status" value="1"/>
</dbReference>
<dbReference type="KEGG" id="amr:AM1_3638"/>
<feature type="transmembrane region" description="Helical" evidence="6">
    <location>
        <begin position="305"/>
        <end position="333"/>
    </location>
</feature>
<keyword evidence="5 6" id="KW-0472">Membrane</keyword>
<gene>
    <name evidence="7" type="ordered locus">AM1_3638</name>
</gene>
<feature type="transmembrane region" description="Helical" evidence="6">
    <location>
        <begin position="236"/>
        <end position="262"/>
    </location>
</feature>